<keyword evidence="1" id="KW-1133">Transmembrane helix</keyword>
<evidence type="ECO:0000256" key="1">
    <source>
        <dbReference type="SAM" id="Phobius"/>
    </source>
</evidence>
<sequence length="149" mass="17579">MLFIIQPDKKIENDQPKITKQQKILQILYYLIAIWIIPSYLEFLHVNGLHLPIITIVLVGLSLIFAIVHYQHLITSDNNYNYRFLFTWLTMFIFNTTVQFLSNTLISSFMNLDQTFELGYVFGLLCFILVLSYAMSILIFFEPNHFTLD</sequence>
<feature type="transmembrane region" description="Helical" evidence="1">
    <location>
        <begin position="27"/>
        <end position="43"/>
    </location>
</feature>
<dbReference type="RefSeq" id="WP_339959707.1">
    <property type="nucleotide sequence ID" value="NZ_JAWMWH010000001.1"/>
</dbReference>
<evidence type="ECO:0000313" key="3">
    <source>
        <dbReference type="Proteomes" id="UP001370590"/>
    </source>
</evidence>
<gene>
    <name evidence="2" type="ORF">R4146_01550</name>
</gene>
<feature type="transmembrane region" description="Helical" evidence="1">
    <location>
        <begin position="121"/>
        <end position="141"/>
    </location>
</feature>
<feature type="transmembrane region" description="Helical" evidence="1">
    <location>
        <begin position="82"/>
        <end position="101"/>
    </location>
</feature>
<organism evidence="2 3">
    <name type="scientific">Nicoliella lavandulae</name>
    <dbReference type="NCBI Taxonomy" id="3082954"/>
    <lineage>
        <taxon>Bacteria</taxon>
        <taxon>Bacillati</taxon>
        <taxon>Bacillota</taxon>
        <taxon>Bacilli</taxon>
        <taxon>Lactobacillales</taxon>
        <taxon>Lactobacillaceae</taxon>
        <taxon>Nicoliella</taxon>
    </lineage>
</organism>
<keyword evidence="3" id="KW-1185">Reference proteome</keyword>
<protein>
    <submittedName>
        <fullName evidence="2">Uncharacterized protein</fullName>
    </submittedName>
</protein>
<reference evidence="2 3" key="1">
    <citation type="submission" date="2023-10" db="EMBL/GenBank/DDBJ databases">
        <title>Nicoliella lavandulae sp. nov. isolated from Lavandula angustifolia flowers.</title>
        <authorList>
            <person name="Alcantara C."/>
            <person name="Zuniga M."/>
            <person name="Landete J.M."/>
            <person name="Monedero V."/>
        </authorList>
    </citation>
    <scope>NUCLEOTIDE SEQUENCE [LARGE SCALE GENOMIC DNA]</scope>
    <source>
        <strain evidence="2 3">Es01</strain>
    </source>
</reference>
<proteinExistence type="predicted"/>
<keyword evidence="1" id="KW-0472">Membrane</keyword>
<accession>A0ABU8SJ07</accession>
<dbReference type="EMBL" id="JAWMWH010000001">
    <property type="protein sequence ID" value="MEJ6399874.1"/>
    <property type="molecule type" value="Genomic_DNA"/>
</dbReference>
<dbReference type="Proteomes" id="UP001370590">
    <property type="component" value="Unassembled WGS sequence"/>
</dbReference>
<keyword evidence="1" id="KW-0812">Transmembrane</keyword>
<evidence type="ECO:0000313" key="2">
    <source>
        <dbReference type="EMBL" id="MEJ6399874.1"/>
    </source>
</evidence>
<comment type="caution">
    <text evidence="2">The sequence shown here is derived from an EMBL/GenBank/DDBJ whole genome shotgun (WGS) entry which is preliminary data.</text>
</comment>
<feature type="transmembrane region" description="Helical" evidence="1">
    <location>
        <begin position="49"/>
        <end position="70"/>
    </location>
</feature>
<name>A0ABU8SJ07_9LACO</name>